<keyword evidence="6 7" id="KW-0472">Membrane</keyword>
<sequence>MNHILFTLALRNVFRQKVRTAITLVAIVSGVAGLILAGGFVQDIFIQLGEAIIHSQTGHIQVFNRDFLDKGTRQPEKFVIADPKGVGARIRAVEGVSDVTARLNFAGLLNNGRRDLAIVGEGIEPEKEAELGTYLKVTAGRQLESRDKFGLMVGQGVAHALGLKPGDQVTLVMNAAEGTLNSLDFEVVGVFQSFSKDYDARAVRIPLVSAQELMLTKGANLLVVSLNKTEETGKSFKGIQAILGKELDLRSWNQLSDFYDKTIELYDRQFGVLQWIILFMVLLSVINSVNMSTFERMSEFGTLQALGNRQRGVFTLLMIESVILGVLGATIGVLLGVGAALAISAVGIPMPPPPNANVGYTAFVRVVPGTVLHAWFIGFVATVLAAILPARKIIRTPIVDALRQGV</sequence>
<reference evidence="10 11" key="1">
    <citation type="submission" date="2019-01" db="EMBL/GenBank/DDBJ databases">
        <title>Zoogloea oleivorans genome sequencing and assembly.</title>
        <authorList>
            <person name="Tancsics A."/>
            <person name="Farkas M."/>
            <person name="Kriszt B."/>
            <person name="Maroti G."/>
            <person name="Horvath B."/>
        </authorList>
    </citation>
    <scope>NUCLEOTIDE SEQUENCE [LARGE SCALE GENOMIC DNA]</scope>
    <source>
        <strain evidence="10 11">Buc</strain>
    </source>
</reference>
<dbReference type="GO" id="GO:0044874">
    <property type="term" value="P:lipoprotein localization to outer membrane"/>
    <property type="evidence" value="ECO:0007669"/>
    <property type="project" value="TreeGrafter"/>
</dbReference>
<dbReference type="InterPro" id="IPR025857">
    <property type="entry name" value="MacB_PCD"/>
</dbReference>
<comment type="subcellular location">
    <subcellularLocation>
        <location evidence="1">Cell membrane</location>
        <topology evidence="1">Multi-pass membrane protein</topology>
    </subcellularLocation>
</comment>
<keyword evidence="4 7" id="KW-0812">Transmembrane</keyword>
<gene>
    <name evidence="10" type="ORF">ETQ85_18000</name>
</gene>
<dbReference type="RefSeq" id="WP_148580474.1">
    <property type="nucleotide sequence ID" value="NZ_JAVEUW010000022.1"/>
</dbReference>
<dbReference type="AlphaFoldDB" id="A0A6C2CMN4"/>
<keyword evidence="5 7" id="KW-1133">Transmembrane helix</keyword>
<accession>A0A6C2CMN4</accession>
<comment type="caution">
    <text evidence="10">The sequence shown here is derived from an EMBL/GenBank/DDBJ whole genome shotgun (WGS) entry which is preliminary data.</text>
</comment>
<evidence type="ECO:0000259" key="8">
    <source>
        <dbReference type="Pfam" id="PF02687"/>
    </source>
</evidence>
<evidence type="ECO:0000256" key="1">
    <source>
        <dbReference type="ARBA" id="ARBA00004651"/>
    </source>
</evidence>
<evidence type="ECO:0000256" key="5">
    <source>
        <dbReference type="ARBA" id="ARBA00022989"/>
    </source>
</evidence>
<dbReference type="EMBL" id="SDKK01000018">
    <property type="protein sequence ID" value="TYC54573.1"/>
    <property type="molecule type" value="Genomic_DNA"/>
</dbReference>
<evidence type="ECO:0000256" key="7">
    <source>
        <dbReference type="SAM" id="Phobius"/>
    </source>
</evidence>
<dbReference type="InterPro" id="IPR003838">
    <property type="entry name" value="ABC3_permease_C"/>
</dbReference>
<dbReference type="Proteomes" id="UP000389128">
    <property type="component" value="Unassembled WGS sequence"/>
</dbReference>
<feature type="transmembrane region" description="Helical" evidence="7">
    <location>
        <begin position="21"/>
        <end position="41"/>
    </location>
</feature>
<feature type="domain" description="ABC3 transporter permease C-terminal" evidence="8">
    <location>
        <begin position="275"/>
        <end position="397"/>
    </location>
</feature>
<dbReference type="InterPro" id="IPR051447">
    <property type="entry name" value="Lipoprotein-release_system"/>
</dbReference>
<evidence type="ECO:0000256" key="4">
    <source>
        <dbReference type="ARBA" id="ARBA00022692"/>
    </source>
</evidence>
<dbReference type="OrthoDB" id="9770036at2"/>
<evidence type="ECO:0000256" key="6">
    <source>
        <dbReference type="ARBA" id="ARBA00023136"/>
    </source>
</evidence>
<organism evidence="10 11">
    <name type="scientific">Zoogloea oleivorans</name>
    <dbReference type="NCBI Taxonomy" id="1552750"/>
    <lineage>
        <taxon>Bacteria</taxon>
        <taxon>Pseudomonadati</taxon>
        <taxon>Pseudomonadota</taxon>
        <taxon>Betaproteobacteria</taxon>
        <taxon>Rhodocyclales</taxon>
        <taxon>Zoogloeaceae</taxon>
        <taxon>Zoogloea</taxon>
    </lineage>
</organism>
<evidence type="ECO:0000313" key="11">
    <source>
        <dbReference type="Proteomes" id="UP000389128"/>
    </source>
</evidence>
<dbReference type="GO" id="GO:0098797">
    <property type="term" value="C:plasma membrane protein complex"/>
    <property type="evidence" value="ECO:0007669"/>
    <property type="project" value="TreeGrafter"/>
</dbReference>
<feature type="domain" description="MacB-like periplasmic core" evidence="9">
    <location>
        <begin position="20"/>
        <end position="231"/>
    </location>
</feature>
<feature type="transmembrane region" description="Helical" evidence="7">
    <location>
        <begin position="366"/>
        <end position="388"/>
    </location>
</feature>
<comment type="similarity">
    <text evidence="2">Belongs to the ABC-4 integral membrane protein family. LolC/E subfamily.</text>
</comment>
<name>A0A6C2CMN4_9RHOO</name>
<dbReference type="PANTHER" id="PTHR30489:SF0">
    <property type="entry name" value="LIPOPROTEIN-RELEASING SYSTEM TRANSMEMBRANE PROTEIN LOLE"/>
    <property type="match status" value="1"/>
</dbReference>
<protein>
    <submittedName>
        <fullName evidence="10">ABC transporter permease</fullName>
    </submittedName>
</protein>
<evidence type="ECO:0000259" key="9">
    <source>
        <dbReference type="Pfam" id="PF12704"/>
    </source>
</evidence>
<dbReference type="Pfam" id="PF12704">
    <property type="entry name" value="MacB_PCD"/>
    <property type="match status" value="1"/>
</dbReference>
<dbReference type="PANTHER" id="PTHR30489">
    <property type="entry name" value="LIPOPROTEIN-RELEASING SYSTEM TRANSMEMBRANE PROTEIN LOLE"/>
    <property type="match status" value="1"/>
</dbReference>
<dbReference type="Pfam" id="PF02687">
    <property type="entry name" value="FtsX"/>
    <property type="match status" value="1"/>
</dbReference>
<keyword evidence="11" id="KW-1185">Reference proteome</keyword>
<evidence type="ECO:0000256" key="2">
    <source>
        <dbReference type="ARBA" id="ARBA00005236"/>
    </source>
</evidence>
<evidence type="ECO:0000313" key="10">
    <source>
        <dbReference type="EMBL" id="TYC54573.1"/>
    </source>
</evidence>
<feature type="transmembrane region" description="Helical" evidence="7">
    <location>
        <begin position="313"/>
        <end position="346"/>
    </location>
</feature>
<evidence type="ECO:0000256" key="3">
    <source>
        <dbReference type="ARBA" id="ARBA00022475"/>
    </source>
</evidence>
<keyword evidence="3" id="KW-1003">Cell membrane</keyword>
<proteinExistence type="inferred from homology"/>
<feature type="transmembrane region" description="Helical" evidence="7">
    <location>
        <begin position="272"/>
        <end position="292"/>
    </location>
</feature>